<evidence type="ECO:0000256" key="4">
    <source>
        <dbReference type="ARBA" id="ARBA00022536"/>
    </source>
</evidence>
<dbReference type="SUPFAM" id="SSF51110">
    <property type="entry name" value="alpha-D-mannose-specific plant lectins"/>
    <property type="match status" value="1"/>
</dbReference>
<dbReference type="CDD" id="cd14066">
    <property type="entry name" value="STKc_IRAK"/>
    <property type="match status" value="1"/>
</dbReference>
<comment type="catalytic activity">
    <reaction evidence="14 15">
        <text>L-seryl-[protein] + ATP = O-phospho-L-seryl-[protein] + ADP + H(+)</text>
        <dbReference type="Rhea" id="RHEA:17989"/>
        <dbReference type="Rhea" id="RHEA-COMP:9863"/>
        <dbReference type="Rhea" id="RHEA-COMP:11604"/>
        <dbReference type="ChEBI" id="CHEBI:15378"/>
        <dbReference type="ChEBI" id="CHEBI:29999"/>
        <dbReference type="ChEBI" id="CHEBI:30616"/>
        <dbReference type="ChEBI" id="CHEBI:83421"/>
        <dbReference type="ChEBI" id="CHEBI:456216"/>
        <dbReference type="EC" id="2.7.11.1"/>
    </reaction>
</comment>
<dbReference type="PANTHER" id="PTHR27002:SF1118">
    <property type="entry name" value="NON-SPECIFIC SERINE_THREONINE PROTEIN KINASE"/>
    <property type="match status" value="1"/>
</dbReference>
<dbReference type="GO" id="GO:0051707">
    <property type="term" value="P:response to other organism"/>
    <property type="evidence" value="ECO:0007669"/>
    <property type="project" value="UniProtKB-ARBA"/>
</dbReference>
<dbReference type="SMART" id="SM00473">
    <property type="entry name" value="PAN_AP"/>
    <property type="match status" value="1"/>
</dbReference>
<keyword evidence="23" id="KW-1185">Reference proteome</keyword>
<dbReference type="SMART" id="SM00108">
    <property type="entry name" value="B_lectin"/>
    <property type="match status" value="1"/>
</dbReference>
<dbReference type="Proteomes" id="UP001341281">
    <property type="component" value="Chromosome 07"/>
</dbReference>
<gene>
    <name evidence="22" type="ORF">U9M48_033962</name>
</gene>
<dbReference type="InterPro" id="IPR008271">
    <property type="entry name" value="Ser/Thr_kinase_AS"/>
</dbReference>
<evidence type="ECO:0000256" key="16">
    <source>
        <dbReference type="PROSITE-ProRule" id="PRU10141"/>
    </source>
</evidence>
<evidence type="ECO:0000256" key="14">
    <source>
        <dbReference type="ARBA" id="ARBA00048679"/>
    </source>
</evidence>
<evidence type="ECO:0000256" key="7">
    <source>
        <dbReference type="ARBA" id="ARBA00022741"/>
    </source>
</evidence>
<evidence type="ECO:0000256" key="6">
    <source>
        <dbReference type="ARBA" id="ARBA00022729"/>
    </source>
</evidence>
<dbReference type="PROSITE" id="PS50948">
    <property type="entry name" value="PAN"/>
    <property type="match status" value="1"/>
</dbReference>
<feature type="transmembrane region" description="Helical" evidence="17">
    <location>
        <begin position="457"/>
        <end position="477"/>
    </location>
</feature>
<evidence type="ECO:0000256" key="2">
    <source>
        <dbReference type="ARBA" id="ARBA00022475"/>
    </source>
</evidence>
<evidence type="ECO:0000256" key="17">
    <source>
        <dbReference type="SAM" id="Phobius"/>
    </source>
</evidence>
<keyword evidence="11" id="KW-0675">Receptor</keyword>
<sequence length="840" mass="92708">MEEMALLPVFMLLLFSSSCHCQSSHDDQLTQAKPLSPGDMLVSKNGSFALDFYSPDNNNTLYMVIRYNNMAEHSPVWIANRVSPITMTPGGGSAKLAITNNQQLALSDSNGQTLWTSSTTTVSTTTGGGAVAVLLDSGNFVLRSANGTVIWQSFDHPTATILPSMKVVLSHNGQVATRLVPWKSINDPSPADFNGSIDPNSNLQFFVWRGAQPYFRITFFSETSVFNGGGGANSTSVVVDTGDDVYFRYTVPDGSPYTRVLFGPQSGTMSLQTWNNSTSQWTIAGFQRPISSSSCDLYASCGPFGYCDTTEATPVCRCPDGFDRIDGNNVSRGCRTNEELICGMDGCRRNEELICGMEDPFVNLTGMRVPDKFLHIGNRSFDECAAECSTNCSCTAYAYVNMSSAAGTLAYASGCLLWTGDLLDMGKVESSGQNLYLRLAGSQVSVAARYKRTSLKILLPVVACLLLLASVALFWTCKYKGKQQKKKTEKREMQEYLRSMNEAGDNLEFSFISFEEIVAATDNFSDSRLLGKGGFGKVYKGVLQGAKEVAIKRLSKGSGQGTEEFRNEVVLIANLQHKNLVKLLGCCIHPDDKLLVYEYLPNKSLDYFLFVSTRKHVLQWPERFKIIQGIARGIQYLHQDSRLTIIHRDLKASNILLDREMSPKISDFGMAKIFNGSQPEANTNRVVGTYGYMSPEYVMGGAFSVKSDIYSFGVLLLEIVSGLRISSPHLIEEFSNLIIYAWNLWKDGKIEDFVDSSLRETCPLDEVARCIHIGLLCVQDNPNRRPLMSTVVFMLENKTTPLSTPMQPVYFACSDPQPEKADDNKELSINDMSLTAVEGR</sequence>
<keyword evidence="7 15" id="KW-0547">Nucleotide-binding</keyword>
<dbReference type="Gene3D" id="1.10.510.10">
    <property type="entry name" value="Transferase(Phosphotransferase) domain 1"/>
    <property type="match status" value="1"/>
</dbReference>
<protein>
    <recommendedName>
        <fullName evidence="15">Receptor-like serine/threonine-protein kinase</fullName>
        <ecNumber evidence="15">2.7.11.1</ecNumber>
    </recommendedName>
</protein>
<dbReference type="InterPro" id="IPR001245">
    <property type="entry name" value="Ser-Thr/Tyr_kinase_cat_dom"/>
</dbReference>
<dbReference type="SUPFAM" id="SSF57414">
    <property type="entry name" value="Hairpin loop containing domain-like"/>
    <property type="match status" value="1"/>
</dbReference>
<dbReference type="CDD" id="cd01098">
    <property type="entry name" value="PAN_AP_plant"/>
    <property type="match status" value="1"/>
</dbReference>
<comment type="similarity">
    <text evidence="15">Belongs to the protein kinase superfamily. Ser/Thr protein kinase family.</text>
</comment>
<dbReference type="PROSITE" id="PS00107">
    <property type="entry name" value="PROTEIN_KINASE_ATP"/>
    <property type="match status" value="1"/>
</dbReference>
<dbReference type="InterPro" id="IPR024171">
    <property type="entry name" value="SRK-like_kinase"/>
</dbReference>
<dbReference type="FunFam" id="3.30.200.20:FF:000402">
    <property type="entry name" value="Serine/threonine-protein kinase"/>
    <property type="match status" value="1"/>
</dbReference>
<evidence type="ECO:0000256" key="10">
    <source>
        <dbReference type="ARBA" id="ARBA00023157"/>
    </source>
</evidence>
<keyword evidence="9 15" id="KW-0067">ATP-binding</keyword>
<feature type="domain" description="Protein kinase" evidence="19">
    <location>
        <begin position="524"/>
        <end position="810"/>
    </location>
</feature>
<dbReference type="Pfam" id="PF01453">
    <property type="entry name" value="B_lectin"/>
    <property type="match status" value="1"/>
</dbReference>
<evidence type="ECO:0000256" key="9">
    <source>
        <dbReference type="ARBA" id="ARBA00022840"/>
    </source>
</evidence>
<keyword evidence="2" id="KW-1003">Cell membrane</keyword>
<evidence type="ECO:0000256" key="3">
    <source>
        <dbReference type="ARBA" id="ARBA00022527"/>
    </source>
</evidence>
<reference evidence="22 23" key="1">
    <citation type="submission" date="2024-02" db="EMBL/GenBank/DDBJ databases">
        <title>High-quality chromosome-scale genome assembly of Pensacola bahiagrass (Paspalum notatum Flugge var. saurae).</title>
        <authorList>
            <person name="Vega J.M."/>
            <person name="Podio M."/>
            <person name="Orjuela J."/>
            <person name="Siena L.A."/>
            <person name="Pessino S.C."/>
            <person name="Combes M.C."/>
            <person name="Mariac C."/>
            <person name="Albertini E."/>
            <person name="Pupilli F."/>
            <person name="Ortiz J.P.A."/>
            <person name="Leblanc O."/>
        </authorList>
    </citation>
    <scope>NUCLEOTIDE SEQUENCE [LARGE SCALE GENOMIC DNA]</scope>
    <source>
        <strain evidence="22">R1</strain>
        <tissue evidence="22">Leaf</tissue>
    </source>
</reference>
<dbReference type="Gene3D" id="3.30.200.20">
    <property type="entry name" value="Phosphorylase Kinase, domain 1"/>
    <property type="match status" value="1"/>
</dbReference>
<dbReference type="GO" id="GO:0005886">
    <property type="term" value="C:plasma membrane"/>
    <property type="evidence" value="ECO:0007669"/>
    <property type="project" value="UniProtKB-SubCell"/>
</dbReference>
<dbReference type="Pfam" id="PF08276">
    <property type="entry name" value="PAN_2"/>
    <property type="match status" value="1"/>
</dbReference>
<keyword evidence="3 15" id="KW-0723">Serine/threonine-protein kinase</keyword>
<evidence type="ECO:0000256" key="5">
    <source>
        <dbReference type="ARBA" id="ARBA00022679"/>
    </source>
</evidence>
<dbReference type="GO" id="GO:0048544">
    <property type="term" value="P:recognition of pollen"/>
    <property type="evidence" value="ECO:0007669"/>
    <property type="project" value="InterPro"/>
</dbReference>
<dbReference type="Pfam" id="PF07714">
    <property type="entry name" value="PK_Tyr_Ser-Thr"/>
    <property type="match status" value="1"/>
</dbReference>
<evidence type="ECO:0000259" key="19">
    <source>
        <dbReference type="PROSITE" id="PS50011"/>
    </source>
</evidence>
<dbReference type="FunFam" id="1.10.510.10:FF:000060">
    <property type="entry name" value="G-type lectin S-receptor-like serine/threonine-protein kinase"/>
    <property type="match status" value="1"/>
</dbReference>
<dbReference type="AlphaFoldDB" id="A0AAQ3UBT3"/>
<keyword evidence="6 18" id="KW-0732">Signal</keyword>
<dbReference type="EC" id="2.7.11.1" evidence="15"/>
<evidence type="ECO:0000256" key="12">
    <source>
        <dbReference type="ARBA" id="ARBA00023180"/>
    </source>
</evidence>
<dbReference type="InterPro" id="IPR017441">
    <property type="entry name" value="Protein_kinase_ATP_BS"/>
</dbReference>
<evidence type="ECO:0000256" key="11">
    <source>
        <dbReference type="ARBA" id="ARBA00023170"/>
    </source>
</evidence>
<feature type="binding site" evidence="16">
    <location>
        <position position="552"/>
    </location>
    <ligand>
        <name>ATP</name>
        <dbReference type="ChEBI" id="CHEBI:30616"/>
    </ligand>
</feature>
<dbReference type="PIRSF" id="PIRSF000641">
    <property type="entry name" value="SRK"/>
    <property type="match status" value="1"/>
</dbReference>
<dbReference type="InterPro" id="IPR001480">
    <property type="entry name" value="Bulb-type_lectin_dom"/>
</dbReference>
<dbReference type="InterPro" id="IPR000719">
    <property type="entry name" value="Prot_kinase_dom"/>
</dbReference>
<keyword evidence="17" id="KW-0812">Transmembrane</keyword>
<keyword evidence="5 15" id="KW-0808">Transferase</keyword>
<feature type="signal peptide" evidence="18">
    <location>
        <begin position="1"/>
        <end position="21"/>
    </location>
</feature>
<evidence type="ECO:0000313" key="23">
    <source>
        <dbReference type="Proteomes" id="UP001341281"/>
    </source>
</evidence>
<evidence type="ECO:0000256" key="8">
    <source>
        <dbReference type="ARBA" id="ARBA00022777"/>
    </source>
</evidence>
<feature type="domain" description="Apple" evidence="21">
    <location>
        <begin position="355"/>
        <end position="440"/>
    </location>
</feature>
<keyword evidence="12" id="KW-0325">Glycoprotein</keyword>
<evidence type="ECO:0000259" key="20">
    <source>
        <dbReference type="PROSITE" id="PS50927"/>
    </source>
</evidence>
<accession>A0AAQ3UBT3</accession>
<dbReference type="EMBL" id="CP144751">
    <property type="protein sequence ID" value="WVZ87305.1"/>
    <property type="molecule type" value="Genomic_DNA"/>
</dbReference>
<keyword evidence="8 15" id="KW-0418">Kinase</keyword>
<dbReference type="PANTHER" id="PTHR27002">
    <property type="entry name" value="RECEPTOR-LIKE SERINE/THREONINE-PROTEIN KINASE SD1-8"/>
    <property type="match status" value="1"/>
</dbReference>
<dbReference type="PROSITE" id="PS50011">
    <property type="entry name" value="PROTEIN_KINASE_DOM"/>
    <property type="match status" value="1"/>
</dbReference>
<name>A0AAQ3UBT3_PASNO</name>
<comment type="subcellular location">
    <subcellularLocation>
        <location evidence="1">Cell membrane</location>
        <topology evidence="1">Single-pass type I membrane protein</topology>
    </subcellularLocation>
</comment>
<dbReference type="InterPro" id="IPR011009">
    <property type="entry name" value="Kinase-like_dom_sf"/>
</dbReference>
<dbReference type="Gene3D" id="2.90.10.10">
    <property type="entry name" value="Bulb-type lectin domain"/>
    <property type="match status" value="1"/>
</dbReference>
<evidence type="ECO:0000256" key="18">
    <source>
        <dbReference type="SAM" id="SignalP"/>
    </source>
</evidence>
<feature type="chain" id="PRO_5042847133" description="Receptor-like serine/threonine-protein kinase" evidence="18">
    <location>
        <begin position="22"/>
        <end position="840"/>
    </location>
</feature>
<feature type="domain" description="Bulb-type lectin" evidence="20">
    <location>
        <begin position="26"/>
        <end position="155"/>
    </location>
</feature>
<dbReference type="PROSITE" id="PS50927">
    <property type="entry name" value="BULB_LECTIN"/>
    <property type="match status" value="1"/>
</dbReference>
<dbReference type="InterPro" id="IPR036426">
    <property type="entry name" value="Bulb-type_lectin_dom_sf"/>
</dbReference>
<evidence type="ECO:0000256" key="13">
    <source>
        <dbReference type="ARBA" id="ARBA00047899"/>
    </source>
</evidence>
<keyword evidence="4" id="KW-0245">EGF-like domain</keyword>
<keyword evidence="10" id="KW-1015">Disulfide bond</keyword>
<evidence type="ECO:0000256" key="1">
    <source>
        <dbReference type="ARBA" id="ARBA00004251"/>
    </source>
</evidence>
<dbReference type="CDD" id="cd00028">
    <property type="entry name" value="B_lectin"/>
    <property type="match status" value="1"/>
</dbReference>
<dbReference type="Pfam" id="PF00954">
    <property type="entry name" value="S_locus_glycop"/>
    <property type="match status" value="1"/>
</dbReference>
<dbReference type="InterPro" id="IPR003609">
    <property type="entry name" value="Pan_app"/>
</dbReference>
<dbReference type="GO" id="GO:0004674">
    <property type="term" value="F:protein serine/threonine kinase activity"/>
    <property type="evidence" value="ECO:0007669"/>
    <property type="project" value="UniProtKB-KW"/>
</dbReference>
<evidence type="ECO:0000259" key="21">
    <source>
        <dbReference type="PROSITE" id="PS50948"/>
    </source>
</evidence>
<organism evidence="22 23">
    <name type="scientific">Paspalum notatum var. saurae</name>
    <dbReference type="NCBI Taxonomy" id="547442"/>
    <lineage>
        <taxon>Eukaryota</taxon>
        <taxon>Viridiplantae</taxon>
        <taxon>Streptophyta</taxon>
        <taxon>Embryophyta</taxon>
        <taxon>Tracheophyta</taxon>
        <taxon>Spermatophyta</taxon>
        <taxon>Magnoliopsida</taxon>
        <taxon>Liliopsida</taxon>
        <taxon>Poales</taxon>
        <taxon>Poaceae</taxon>
        <taxon>PACMAD clade</taxon>
        <taxon>Panicoideae</taxon>
        <taxon>Andropogonodae</taxon>
        <taxon>Paspaleae</taxon>
        <taxon>Paspalinae</taxon>
        <taxon>Paspalum</taxon>
    </lineage>
</organism>
<keyword evidence="17" id="KW-0472">Membrane</keyword>
<dbReference type="InterPro" id="IPR000858">
    <property type="entry name" value="S_locus_glycoprot_dom"/>
</dbReference>
<evidence type="ECO:0000313" key="22">
    <source>
        <dbReference type="EMBL" id="WVZ87305.1"/>
    </source>
</evidence>
<dbReference type="GO" id="GO:0005524">
    <property type="term" value="F:ATP binding"/>
    <property type="evidence" value="ECO:0007669"/>
    <property type="project" value="UniProtKB-UniRule"/>
</dbReference>
<keyword evidence="17" id="KW-1133">Transmembrane helix</keyword>
<evidence type="ECO:0000256" key="15">
    <source>
        <dbReference type="PIRNR" id="PIRNR000641"/>
    </source>
</evidence>
<comment type="catalytic activity">
    <reaction evidence="13 15">
        <text>L-threonyl-[protein] + ATP = O-phospho-L-threonyl-[protein] + ADP + H(+)</text>
        <dbReference type="Rhea" id="RHEA:46608"/>
        <dbReference type="Rhea" id="RHEA-COMP:11060"/>
        <dbReference type="Rhea" id="RHEA-COMP:11605"/>
        <dbReference type="ChEBI" id="CHEBI:15378"/>
        <dbReference type="ChEBI" id="CHEBI:30013"/>
        <dbReference type="ChEBI" id="CHEBI:30616"/>
        <dbReference type="ChEBI" id="CHEBI:61977"/>
        <dbReference type="ChEBI" id="CHEBI:456216"/>
        <dbReference type="EC" id="2.7.11.1"/>
    </reaction>
</comment>
<dbReference type="SMART" id="SM00220">
    <property type="entry name" value="S_TKc"/>
    <property type="match status" value="1"/>
</dbReference>
<proteinExistence type="inferred from homology"/>
<dbReference type="PROSITE" id="PS00108">
    <property type="entry name" value="PROTEIN_KINASE_ST"/>
    <property type="match status" value="1"/>
</dbReference>
<dbReference type="SUPFAM" id="SSF56112">
    <property type="entry name" value="Protein kinase-like (PK-like)"/>
    <property type="match status" value="1"/>
</dbReference>